<dbReference type="Proteomes" id="UP000054097">
    <property type="component" value="Unassembled WGS sequence"/>
</dbReference>
<evidence type="ECO:0000313" key="3">
    <source>
        <dbReference type="Proteomes" id="UP000054097"/>
    </source>
</evidence>
<organism evidence="2 3">
    <name type="scientific">Serendipita vermifera MAFF 305830</name>
    <dbReference type="NCBI Taxonomy" id="933852"/>
    <lineage>
        <taxon>Eukaryota</taxon>
        <taxon>Fungi</taxon>
        <taxon>Dikarya</taxon>
        <taxon>Basidiomycota</taxon>
        <taxon>Agaricomycotina</taxon>
        <taxon>Agaricomycetes</taxon>
        <taxon>Sebacinales</taxon>
        <taxon>Serendipitaceae</taxon>
        <taxon>Serendipita</taxon>
    </lineage>
</organism>
<sequence length="57" mass="6237">MVGGVLIGESNSGNQQIAPRGVEEDLMSGRGFSWEEGWEGRNCTLKYCDATQGQEEE</sequence>
<dbReference type="AlphaFoldDB" id="A0A0C3AJH0"/>
<protein>
    <submittedName>
        <fullName evidence="2">Uncharacterized protein</fullName>
    </submittedName>
</protein>
<accession>A0A0C3AJH0</accession>
<gene>
    <name evidence="2" type="ORF">M408DRAFT_331698</name>
</gene>
<reference evidence="2 3" key="1">
    <citation type="submission" date="2014-04" db="EMBL/GenBank/DDBJ databases">
        <authorList>
            <consortium name="DOE Joint Genome Institute"/>
            <person name="Kuo A."/>
            <person name="Zuccaro A."/>
            <person name="Kohler A."/>
            <person name="Nagy L.G."/>
            <person name="Floudas D."/>
            <person name="Copeland A."/>
            <person name="Barry K.W."/>
            <person name="Cichocki N."/>
            <person name="Veneault-Fourrey C."/>
            <person name="LaButti K."/>
            <person name="Lindquist E.A."/>
            <person name="Lipzen A."/>
            <person name="Lundell T."/>
            <person name="Morin E."/>
            <person name="Murat C."/>
            <person name="Sun H."/>
            <person name="Tunlid A."/>
            <person name="Henrissat B."/>
            <person name="Grigoriev I.V."/>
            <person name="Hibbett D.S."/>
            <person name="Martin F."/>
            <person name="Nordberg H.P."/>
            <person name="Cantor M.N."/>
            <person name="Hua S.X."/>
        </authorList>
    </citation>
    <scope>NUCLEOTIDE SEQUENCE [LARGE SCALE GENOMIC DNA]</scope>
    <source>
        <strain evidence="2 3">MAFF 305830</strain>
    </source>
</reference>
<dbReference type="HOGENOM" id="CLU_2997929_0_0_1"/>
<name>A0A0C3AJH0_SERVB</name>
<feature type="region of interest" description="Disordered" evidence="1">
    <location>
        <begin position="1"/>
        <end position="20"/>
    </location>
</feature>
<keyword evidence="3" id="KW-1185">Reference proteome</keyword>
<evidence type="ECO:0000313" key="2">
    <source>
        <dbReference type="EMBL" id="KIM24745.1"/>
    </source>
</evidence>
<reference evidence="3" key="2">
    <citation type="submission" date="2015-01" db="EMBL/GenBank/DDBJ databases">
        <title>Evolutionary Origins and Diversification of the Mycorrhizal Mutualists.</title>
        <authorList>
            <consortium name="DOE Joint Genome Institute"/>
            <consortium name="Mycorrhizal Genomics Consortium"/>
            <person name="Kohler A."/>
            <person name="Kuo A."/>
            <person name="Nagy L.G."/>
            <person name="Floudas D."/>
            <person name="Copeland A."/>
            <person name="Barry K.W."/>
            <person name="Cichocki N."/>
            <person name="Veneault-Fourrey C."/>
            <person name="LaButti K."/>
            <person name="Lindquist E.A."/>
            <person name="Lipzen A."/>
            <person name="Lundell T."/>
            <person name="Morin E."/>
            <person name="Murat C."/>
            <person name="Riley R."/>
            <person name="Ohm R."/>
            <person name="Sun H."/>
            <person name="Tunlid A."/>
            <person name="Henrissat B."/>
            <person name="Grigoriev I.V."/>
            <person name="Hibbett D.S."/>
            <person name="Martin F."/>
        </authorList>
    </citation>
    <scope>NUCLEOTIDE SEQUENCE [LARGE SCALE GENOMIC DNA]</scope>
    <source>
        <strain evidence="3">MAFF 305830</strain>
    </source>
</reference>
<dbReference type="EMBL" id="KN824321">
    <property type="protein sequence ID" value="KIM24745.1"/>
    <property type="molecule type" value="Genomic_DNA"/>
</dbReference>
<evidence type="ECO:0000256" key="1">
    <source>
        <dbReference type="SAM" id="MobiDB-lite"/>
    </source>
</evidence>
<proteinExistence type="predicted"/>